<keyword evidence="1" id="KW-0028">Amino-acid biosynthesis</keyword>
<comment type="caution">
    <text evidence="6">The sequence shown here is derived from an EMBL/GenBank/DDBJ whole genome shotgun (WGS) entry which is preliminary data.</text>
</comment>
<evidence type="ECO:0000313" key="6">
    <source>
        <dbReference type="EMBL" id="CAE7279917.1"/>
    </source>
</evidence>
<proteinExistence type="predicted"/>
<evidence type="ECO:0000256" key="3">
    <source>
        <dbReference type="ARBA" id="ARBA00022741"/>
    </source>
</evidence>
<keyword evidence="3" id="KW-0547">Nucleotide-binding</keyword>
<keyword evidence="2" id="KW-0808">Transferase</keyword>
<dbReference type="PANTHER" id="PTHR20861">
    <property type="entry name" value="HOMOSERINE/4-DIPHOSPHOCYTIDYL-2-C-METHYL-D-ERYTHRITOL KINASE"/>
    <property type="match status" value="1"/>
</dbReference>
<dbReference type="SUPFAM" id="SSF54211">
    <property type="entry name" value="Ribosomal protein S5 domain 2-like"/>
    <property type="match status" value="1"/>
</dbReference>
<keyword evidence="5" id="KW-0067">ATP-binding</keyword>
<dbReference type="GO" id="GO:0016301">
    <property type="term" value="F:kinase activity"/>
    <property type="evidence" value="ECO:0007669"/>
    <property type="project" value="UniProtKB-KW"/>
</dbReference>
<name>A0A812MV79_9DINO</name>
<dbReference type="Gene3D" id="3.30.70.890">
    <property type="entry name" value="GHMP kinase, C-terminal domain"/>
    <property type="match status" value="1"/>
</dbReference>
<evidence type="ECO:0000256" key="4">
    <source>
        <dbReference type="ARBA" id="ARBA00022777"/>
    </source>
</evidence>
<keyword evidence="4" id="KW-0418">Kinase</keyword>
<dbReference type="InterPro" id="IPR014721">
    <property type="entry name" value="Ribsml_uS5_D2-typ_fold_subgr"/>
</dbReference>
<dbReference type="Gene3D" id="3.30.230.10">
    <property type="match status" value="1"/>
</dbReference>
<dbReference type="OrthoDB" id="195231at2759"/>
<dbReference type="PRINTS" id="PR00958">
    <property type="entry name" value="HOMSERKINASE"/>
</dbReference>
<keyword evidence="7" id="KW-1185">Reference proteome</keyword>
<evidence type="ECO:0000256" key="5">
    <source>
        <dbReference type="ARBA" id="ARBA00022840"/>
    </source>
</evidence>
<dbReference type="GO" id="GO:0005524">
    <property type="term" value="F:ATP binding"/>
    <property type="evidence" value="ECO:0007669"/>
    <property type="project" value="UniProtKB-KW"/>
</dbReference>
<gene>
    <name evidence="6" type="primary">thrB</name>
    <name evidence="6" type="ORF">SNAT2548_LOCUS14841</name>
</gene>
<accession>A0A812MV79</accession>
<organism evidence="6 7">
    <name type="scientific">Symbiodinium natans</name>
    <dbReference type="NCBI Taxonomy" id="878477"/>
    <lineage>
        <taxon>Eukaryota</taxon>
        <taxon>Sar</taxon>
        <taxon>Alveolata</taxon>
        <taxon>Dinophyceae</taxon>
        <taxon>Suessiales</taxon>
        <taxon>Symbiodiniaceae</taxon>
        <taxon>Symbiodinium</taxon>
    </lineage>
</organism>
<dbReference type="InterPro" id="IPR020568">
    <property type="entry name" value="Ribosomal_Su5_D2-typ_SF"/>
</dbReference>
<dbReference type="Proteomes" id="UP000604046">
    <property type="component" value="Unassembled WGS sequence"/>
</dbReference>
<protein>
    <submittedName>
        <fullName evidence="6">ThrB protein</fullName>
    </submittedName>
</protein>
<sequence>MEAVNLDFAYSERSSACLRLLTISLFAAAQVKNEEELLQIAGHQATFAATNLEGHPDNVAPCIYGGFQLGIHNGKRWWTDRVTMPHGLMCVVFCPDHATETSEARLLLKEEIAIKDAIFNCGRVAVLAGGPE</sequence>
<reference evidence="6" key="1">
    <citation type="submission" date="2021-02" db="EMBL/GenBank/DDBJ databases">
        <authorList>
            <person name="Dougan E. K."/>
            <person name="Rhodes N."/>
            <person name="Thang M."/>
            <person name="Chan C."/>
        </authorList>
    </citation>
    <scope>NUCLEOTIDE SEQUENCE</scope>
</reference>
<dbReference type="EMBL" id="CAJNDS010001791">
    <property type="protein sequence ID" value="CAE7279917.1"/>
    <property type="molecule type" value="Genomic_DNA"/>
</dbReference>
<dbReference type="PANTHER" id="PTHR20861:SF1">
    <property type="entry name" value="HOMOSERINE KINASE"/>
    <property type="match status" value="1"/>
</dbReference>
<evidence type="ECO:0000313" key="7">
    <source>
        <dbReference type="Proteomes" id="UP000604046"/>
    </source>
</evidence>
<dbReference type="AlphaFoldDB" id="A0A812MV79"/>
<evidence type="ECO:0000256" key="1">
    <source>
        <dbReference type="ARBA" id="ARBA00022605"/>
    </source>
</evidence>
<dbReference type="GO" id="GO:0008652">
    <property type="term" value="P:amino acid biosynthetic process"/>
    <property type="evidence" value="ECO:0007669"/>
    <property type="project" value="UniProtKB-KW"/>
</dbReference>
<evidence type="ECO:0000256" key="2">
    <source>
        <dbReference type="ARBA" id="ARBA00022679"/>
    </source>
</evidence>
<dbReference type="InterPro" id="IPR036554">
    <property type="entry name" value="GHMP_kinase_C_sf"/>
</dbReference>